<evidence type="ECO:0000256" key="4">
    <source>
        <dbReference type="ARBA" id="ARBA00022553"/>
    </source>
</evidence>
<dbReference type="SMART" id="SM00388">
    <property type="entry name" value="HisKA"/>
    <property type="match status" value="1"/>
</dbReference>
<dbReference type="FunFam" id="3.30.565.10:FF:000006">
    <property type="entry name" value="Sensor histidine kinase WalK"/>
    <property type="match status" value="1"/>
</dbReference>
<dbReference type="PANTHER" id="PTHR45453">
    <property type="entry name" value="PHOSPHATE REGULON SENSOR PROTEIN PHOR"/>
    <property type="match status" value="1"/>
</dbReference>
<keyword evidence="9" id="KW-0812">Transmembrane</keyword>
<feature type="transmembrane region" description="Helical" evidence="9">
    <location>
        <begin position="168"/>
        <end position="188"/>
    </location>
</feature>
<evidence type="ECO:0000256" key="5">
    <source>
        <dbReference type="ARBA" id="ARBA00022679"/>
    </source>
</evidence>
<dbReference type="Proteomes" id="UP000253034">
    <property type="component" value="Unassembled WGS sequence"/>
</dbReference>
<evidence type="ECO:0000313" key="12">
    <source>
        <dbReference type="EMBL" id="RCX10371.1"/>
    </source>
</evidence>
<keyword evidence="5" id="KW-0808">Transferase</keyword>
<evidence type="ECO:0000256" key="7">
    <source>
        <dbReference type="ARBA" id="ARBA00023012"/>
    </source>
</evidence>
<dbReference type="GO" id="GO:0000155">
    <property type="term" value="F:phosphorelay sensor kinase activity"/>
    <property type="evidence" value="ECO:0007669"/>
    <property type="project" value="InterPro"/>
</dbReference>
<dbReference type="InterPro" id="IPR036097">
    <property type="entry name" value="HisK_dim/P_sf"/>
</dbReference>
<dbReference type="InterPro" id="IPR003594">
    <property type="entry name" value="HATPase_dom"/>
</dbReference>
<feature type="domain" description="HAMP" evidence="11">
    <location>
        <begin position="189"/>
        <end position="247"/>
    </location>
</feature>
<evidence type="ECO:0000256" key="9">
    <source>
        <dbReference type="SAM" id="Phobius"/>
    </source>
</evidence>
<dbReference type="SMART" id="SM00387">
    <property type="entry name" value="HATPase_c"/>
    <property type="match status" value="1"/>
</dbReference>
<feature type="coiled-coil region" evidence="8">
    <location>
        <begin position="228"/>
        <end position="255"/>
    </location>
</feature>
<keyword evidence="9" id="KW-1133">Transmembrane helix</keyword>
<comment type="subcellular location">
    <subcellularLocation>
        <location evidence="2">Membrane</location>
    </subcellularLocation>
</comment>
<evidence type="ECO:0000259" key="10">
    <source>
        <dbReference type="PROSITE" id="PS50109"/>
    </source>
</evidence>
<dbReference type="Pfam" id="PF02518">
    <property type="entry name" value="HATPase_c"/>
    <property type="match status" value="1"/>
</dbReference>
<dbReference type="GO" id="GO:0005886">
    <property type="term" value="C:plasma membrane"/>
    <property type="evidence" value="ECO:0007669"/>
    <property type="project" value="TreeGrafter"/>
</dbReference>
<dbReference type="AlphaFoldDB" id="A0A369AMH2"/>
<keyword evidence="9" id="KW-0472">Membrane</keyword>
<comment type="catalytic activity">
    <reaction evidence="1">
        <text>ATP + protein L-histidine = ADP + protein N-phospho-L-histidine.</text>
        <dbReference type="EC" id="2.7.13.3"/>
    </reaction>
</comment>
<organism evidence="12 13">
    <name type="scientific">Anaerobacterium chartisolvens</name>
    <dbReference type="NCBI Taxonomy" id="1297424"/>
    <lineage>
        <taxon>Bacteria</taxon>
        <taxon>Bacillati</taxon>
        <taxon>Bacillota</taxon>
        <taxon>Clostridia</taxon>
        <taxon>Eubacteriales</taxon>
        <taxon>Oscillospiraceae</taxon>
        <taxon>Anaerobacterium</taxon>
    </lineage>
</organism>
<keyword evidence="8" id="KW-0175">Coiled coil</keyword>
<dbReference type="InterPro" id="IPR005467">
    <property type="entry name" value="His_kinase_dom"/>
</dbReference>
<protein>
    <recommendedName>
        <fullName evidence="3">histidine kinase</fullName>
        <ecNumber evidence="3">2.7.13.3</ecNumber>
    </recommendedName>
</protein>
<dbReference type="Gene3D" id="6.10.340.10">
    <property type="match status" value="1"/>
</dbReference>
<reference evidence="12 13" key="1">
    <citation type="submission" date="2018-07" db="EMBL/GenBank/DDBJ databases">
        <title>Genomic Encyclopedia of Type Strains, Phase IV (KMG-IV): sequencing the most valuable type-strain genomes for metagenomic binning, comparative biology and taxonomic classification.</title>
        <authorList>
            <person name="Goeker M."/>
        </authorList>
    </citation>
    <scope>NUCLEOTIDE SEQUENCE [LARGE SCALE GENOMIC DNA]</scope>
    <source>
        <strain evidence="12 13">DSM 27016</strain>
    </source>
</reference>
<dbReference type="Pfam" id="PF00512">
    <property type="entry name" value="HisKA"/>
    <property type="match status" value="1"/>
</dbReference>
<keyword evidence="4" id="KW-0597">Phosphoprotein</keyword>
<dbReference type="Gene3D" id="1.10.287.130">
    <property type="match status" value="1"/>
</dbReference>
<dbReference type="SUPFAM" id="SSF47384">
    <property type="entry name" value="Homodimeric domain of signal transducing histidine kinase"/>
    <property type="match status" value="1"/>
</dbReference>
<keyword evidence="13" id="KW-1185">Reference proteome</keyword>
<dbReference type="InterPro" id="IPR003660">
    <property type="entry name" value="HAMP_dom"/>
</dbReference>
<feature type="domain" description="Histidine kinase" evidence="10">
    <location>
        <begin position="255"/>
        <end position="468"/>
    </location>
</feature>
<dbReference type="PANTHER" id="PTHR45453:SF1">
    <property type="entry name" value="PHOSPHATE REGULON SENSOR PROTEIN PHOR"/>
    <property type="match status" value="1"/>
</dbReference>
<evidence type="ECO:0000256" key="1">
    <source>
        <dbReference type="ARBA" id="ARBA00000085"/>
    </source>
</evidence>
<dbReference type="CDD" id="cd00075">
    <property type="entry name" value="HATPase"/>
    <property type="match status" value="1"/>
</dbReference>
<gene>
    <name evidence="12" type="ORF">DFR58_13037</name>
</gene>
<keyword evidence="7" id="KW-0902">Two-component regulatory system</keyword>
<dbReference type="PROSITE" id="PS50885">
    <property type="entry name" value="HAMP"/>
    <property type="match status" value="1"/>
</dbReference>
<dbReference type="GO" id="GO:0004721">
    <property type="term" value="F:phosphoprotein phosphatase activity"/>
    <property type="evidence" value="ECO:0007669"/>
    <property type="project" value="TreeGrafter"/>
</dbReference>
<dbReference type="InterPro" id="IPR004358">
    <property type="entry name" value="Sig_transdc_His_kin-like_C"/>
</dbReference>
<accession>A0A369AMH2</accession>
<sequence>MKFGLKSKLSVSYVLVAIACVALLSYLTNFLLERHFTAYVIQKQERENNEIVSLLVQQYRNSGVWDAGIIENVGVSALERGMIIKVTASDGTVIWDAAVHNSGWCRRMLDNMAHNMLSRYPGWEGNYTTKTYPVFSREAEAGKVEIGYYGPYYYTDNDLAFISTLNNLLIYVGIFSLVFALVIGQVMARRLSKPIIRVIDTARMISKGHFGDSSVAEISAEGSTTKEISQLITAIKDLAETLEKQELLRKRLTADVAHELRTPIATLQSHMEAMIDGIWQPDIERLKSCHEEAIRIGGLVDDLERLARYESEGLVLNRTEFDIYPLIEHILKNFESGFFSKNIALALYGKGELVFADRDKISQLIINLLSNALKYTPEGGSVEIRLCGDGDDVKITVKDNGAGIHEEDLPYIFERFYRADKSRNRATGGSGIGLSIAKAIAEAHGGSIEVKSEAGAGSEFTLKLPRKPH</sequence>
<dbReference type="GO" id="GO:0016036">
    <property type="term" value="P:cellular response to phosphate starvation"/>
    <property type="evidence" value="ECO:0007669"/>
    <property type="project" value="TreeGrafter"/>
</dbReference>
<name>A0A369AMH2_9FIRM</name>
<dbReference type="Pfam" id="PF00672">
    <property type="entry name" value="HAMP"/>
    <property type="match status" value="1"/>
</dbReference>
<dbReference type="SUPFAM" id="SSF55874">
    <property type="entry name" value="ATPase domain of HSP90 chaperone/DNA topoisomerase II/histidine kinase"/>
    <property type="match status" value="1"/>
</dbReference>
<evidence type="ECO:0000259" key="11">
    <source>
        <dbReference type="PROSITE" id="PS50885"/>
    </source>
</evidence>
<dbReference type="RefSeq" id="WP_114299574.1">
    <property type="nucleotide sequence ID" value="NZ_QPJT01000030.1"/>
</dbReference>
<dbReference type="InterPro" id="IPR003661">
    <property type="entry name" value="HisK_dim/P_dom"/>
</dbReference>
<evidence type="ECO:0000256" key="2">
    <source>
        <dbReference type="ARBA" id="ARBA00004370"/>
    </source>
</evidence>
<feature type="transmembrane region" description="Helical" evidence="9">
    <location>
        <begin position="12"/>
        <end position="32"/>
    </location>
</feature>
<dbReference type="InterPro" id="IPR050351">
    <property type="entry name" value="BphY/WalK/GraS-like"/>
</dbReference>
<dbReference type="PROSITE" id="PS50109">
    <property type="entry name" value="HIS_KIN"/>
    <property type="match status" value="1"/>
</dbReference>
<comment type="caution">
    <text evidence="12">The sequence shown here is derived from an EMBL/GenBank/DDBJ whole genome shotgun (WGS) entry which is preliminary data.</text>
</comment>
<dbReference type="PROSITE" id="PS51257">
    <property type="entry name" value="PROKAR_LIPOPROTEIN"/>
    <property type="match status" value="1"/>
</dbReference>
<dbReference type="InterPro" id="IPR036890">
    <property type="entry name" value="HATPase_C_sf"/>
</dbReference>
<dbReference type="OrthoDB" id="9813151at2"/>
<proteinExistence type="predicted"/>
<evidence type="ECO:0000256" key="3">
    <source>
        <dbReference type="ARBA" id="ARBA00012438"/>
    </source>
</evidence>
<evidence type="ECO:0000313" key="13">
    <source>
        <dbReference type="Proteomes" id="UP000253034"/>
    </source>
</evidence>
<dbReference type="Gene3D" id="3.30.565.10">
    <property type="entry name" value="Histidine kinase-like ATPase, C-terminal domain"/>
    <property type="match status" value="1"/>
</dbReference>
<evidence type="ECO:0000256" key="8">
    <source>
        <dbReference type="SAM" id="Coils"/>
    </source>
</evidence>
<evidence type="ECO:0000256" key="6">
    <source>
        <dbReference type="ARBA" id="ARBA00022777"/>
    </source>
</evidence>
<dbReference type="CDD" id="cd00082">
    <property type="entry name" value="HisKA"/>
    <property type="match status" value="1"/>
</dbReference>
<dbReference type="EC" id="2.7.13.3" evidence="3"/>
<dbReference type="EMBL" id="QPJT01000030">
    <property type="protein sequence ID" value="RCX10371.1"/>
    <property type="molecule type" value="Genomic_DNA"/>
</dbReference>
<keyword evidence="6" id="KW-0418">Kinase</keyword>
<dbReference type="PRINTS" id="PR00344">
    <property type="entry name" value="BCTRLSENSOR"/>
</dbReference>